<dbReference type="OrthoDB" id="1273848at2"/>
<dbReference type="RefSeq" id="WP_089692233.1">
    <property type="nucleotide sequence ID" value="NZ_FNWQ01000002.1"/>
</dbReference>
<evidence type="ECO:0000313" key="1">
    <source>
        <dbReference type="EMBL" id="SEH33116.1"/>
    </source>
</evidence>
<name>A0A1H6HCC5_CHRCI</name>
<reference evidence="1 2" key="1">
    <citation type="submission" date="2016-10" db="EMBL/GenBank/DDBJ databases">
        <authorList>
            <person name="de Groot N.N."/>
        </authorList>
    </citation>
    <scope>NUCLEOTIDE SEQUENCE [LARGE SCALE GENOMIC DNA]</scope>
    <source>
        <strain evidence="1 2">DSM 23031</strain>
    </source>
</reference>
<dbReference type="STRING" id="680127.SAMN05421593_2144"/>
<dbReference type="EMBL" id="FNWQ01000002">
    <property type="protein sequence ID" value="SEH33116.1"/>
    <property type="molecule type" value="Genomic_DNA"/>
</dbReference>
<organism evidence="1 2">
    <name type="scientific">Chryseobacterium culicis</name>
    <dbReference type="NCBI Taxonomy" id="680127"/>
    <lineage>
        <taxon>Bacteria</taxon>
        <taxon>Pseudomonadati</taxon>
        <taxon>Bacteroidota</taxon>
        <taxon>Flavobacteriia</taxon>
        <taxon>Flavobacteriales</taxon>
        <taxon>Weeksellaceae</taxon>
        <taxon>Chryseobacterium group</taxon>
        <taxon>Chryseobacterium</taxon>
    </lineage>
</organism>
<evidence type="ECO:0000313" key="2">
    <source>
        <dbReference type="Proteomes" id="UP000198561"/>
    </source>
</evidence>
<gene>
    <name evidence="1" type="ORF">SAMN05421593_2144</name>
</gene>
<dbReference type="AlphaFoldDB" id="A0A1H6HCC5"/>
<sequence length="253" mass="28663">MKELQKLTKDQLYKKLKEKSENLYRTAHEALENNFFNESYVDEESLTEFLEMLDDETAEKIRDASMQINNEDDAPEIVLIQNERNTSLQLVTAEDEGYKIVLLEGDLHLSEKLFVEDYIVLIVTGNIQAENIIINGSLYCSGNITSKVLFGASGNDNETYIGGSIMTSLISENGHYTVAEGNIYSRYLISFHNEIIGKTGKFIENISIERPGEISLMKAEILDEDGYFNEEAFLAFIETHSPDALFNKPADLF</sequence>
<protein>
    <submittedName>
        <fullName evidence="1">Uncharacterized protein</fullName>
    </submittedName>
</protein>
<accession>A0A1H6HCC5</accession>
<proteinExistence type="predicted"/>
<dbReference type="Proteomes" id="UP000198561">
    <property type="component" value="Unassembled WGS sequence"/>
</dbReference>